<accession>T1J4T4</accession>
<dbReference type="Pfam" id="PF10148">
    <property type="entry name" value="SCHIP-1_C"/>
    <property type="match status" value="1"/>
</dbReference>
<protein>
    <recommendedName>
        <fullName evidence="4">AMMECR1 domain-containing protein</fullName>
    </recommendedName>
</protein>
<dbReference type="eggNOG" id="KOG3274">
    <property type="taxonomic scope" value="Eukaryota"/>
</dbReference>
<dbReference type="Proteomes" id="UP000014500">
    <property type="component" value="Unassembled WGS sequence"/>
</dbReference>
<dbReference type="InterPro" id="IPR015649">
    <property type="entry name" value="SCHIP_1_C"/>
</dbReference>
<keyword evidence="6" id="KW-1185">Reference proteome</keyword>
<feature type="region of interest" description="Disordered" evidence="3">
    <location>
        <begin position="259"/>
        <end position="397"/>
    </location>
</feature>
<dbReference type="HOGENOM" id="CLU_347593_0_0_1"/>
<dbReference type="GO" id="GO:0005886">
    <property type="term" value="C:plasma membrane"/>
    <property type="evidence" value="ECO:0007669"/>
    <property type="project" value="TreeGrafter"/>
</dbReference>
<dbReference type="PANTHER" id="PTHR13103">
    <property type="entry name" value="SCHWANNOMIN INTERACTING PROTEIN 1"/>
    <property type="match status" value="1"/>
</dbReference>
<feature type="domain" description="AMMECR1" evidence="4">
    <location>
        <begin position="611"/>
        <end position="807"/>
    </location>
</feature>
<dbReference type="STRING" id="126957.T1J4T4"/>
<dbReference type="InterPro" id="IPR036071">
    <property type="entry name" value="AMMECR1_dom_sf"/>
</dbReference>
<dbReference type="InterPro" id="IPR027485">
    <property type="entry name" value="AMMECR1_N"/>
</dbReference>
<evidence type="ECO:0000313" key="5">
    <source>
        <dbReference type="EnsemblMetazoa" id="SMAR008629-PA"/>
    </source>
</evidence>
<dbReference type="EMBL" id="JH431849">
    <property type="status" value="NOT_ANNOTATED_CDS"/>
    <property type="molecule type" value="Genomic_DNA"/>
</dbReference>
<feature type="compositionally biased region" description="Basic and acidic residues" evidence="3">
    <location>
        <begin position="292"/>
        <end position="315"/>
    </location>
</feature>
<feature type="coiled-coil region" evidence="2">
    <location>
        <begin position="603"/>
        <end position="637"/>
    </location>
</feature>
<dbReference type="AlphaFoldDB" id="T1J4T4"/>
<reference evidence="6" key="1">
    <citation type="submission" date="2011-05" db="EMBL/GenBank/DDBJ databases">
        <authorList>
            <person name="Richards S.R."/>
            <person name="Qu J."/>
            <person name="Jiang H."/>
            <person name="Jhangiani S.N."/>
            <person name="Agravi P."/>
            <person name="Goodspeed R."/>
            <person name="Gross S."/>
            <person name="Mandapat C."/>
            <person name="Jackson L."/>
            <person name="Mathew T."/>
            <person name="Pu L."/>
            <person name="Thornton R."/>
            <person name="Saada N."/>
            <person name="Wilczek-Boney K.B."/>
            <person name="Lee S."/>
            <person name="Kovar C."/>
            <person name="Wu Y."/>
            <person name="Scherer S.E."/>
            <person name="Worley K.C."/>
            <person name="Muzny D.M."/>
            <person name="Gibbs R."/>
        </authorList>
    </citation>
    <scope>NUCLEOTIDE SEQUENCE</scope>
    <source>
        <strain evidence="6">Brora</strain>
    </source>
</reference>
<name>T1J4T4_STRMM</name>
<evidence type="ECO:0000259" key="4">
    <source>
        <dbReference type="PROSITE" id="PS51112"/>
    </source>
</evidence>
<dbReference type="NCBIfam" id="TIGR00296">
    <property type="entry name" value="TIGR00296 family protein"/>
    <property type="match status" value="1"/>
</dbReference>
<dbReference type="PANTHER" id="PTHR13103:SF2">
    <property type="entry name" value="IQCJ-SCHIP1 READTHROUGH TRANSCRIPT PROTEIN-RELATED"/>
    <property type="match status" value="1"/>
</dbReference>
<dbReference type="Gene3D" id="3.30.700.20">
    <property type="entry name" value="Hypothetical protein ph0010, domain 1"/>
    <property type="match status" value="1"/>
</dbReference>
<feature type="compositionally biased region" description="Low complexity" evidence="3">
    <location>
        <begin position="347"/>
        <end position="358"/>
    </location>
</feature>
<dbReference type="SUPFAM" id="SSF143447">
    <property type="entry name" value="AMMECR1-like"/>
    <property type="match status" value="1"/>
</dbReference>
<feature type="compositionally biased region" description="Polar residues" evidence="3">
    <location>
        <begin position="364"/>
        <end position="374"/>
    </location>
</feature>
<dbReference type="InterPro" id="IPR023473">
    <property type="entry name" value="AMMECR1"/>
</dbReference>
<evidence type="ECO:0000313" key="6">
    <source>
        <dbReference type="Proteomes" id="UP000014500"/>
    </source>
</evidence>
<dbReference type="GO" id="GO:0030054">
    <property type="term" value="C:cell junction"/>
    <property type="evidence" value="ECO:0007669"/>
    <property type="project" value="TreeGrafter"/>
</dbReference>
<evidence type="ECO:0000256" key="3">
    <source>
        <dbReference type="SAM" id="MobiDB-lite"/>
    </source>
</evidence>
<proteinExistence type="predicted"/>
<feature type="compositionally biased region" description="Basic and acidic residues" evidence="3">
    <location>
        <begin position="268"/>
        <end position="283"/>
    </location>
</feature>
<keyword evidence="1 2" id="KW-0175">Coiled coil</keyword>
<dbReference type="EnsemblMetazoa" id="SMAR008629-RA">
    <property type="protein sequence ID" value="SMAR008629-PA"/>
    <property type="gene ID" value="SMAR008629"/>
</dbReference>
<feature type="region of interest" description="Disordered" evidence="3">
    <location>
        <begin position="114"/>
        <end position="141"/>
    </location>
</feature>
<dbReference type="eggNOG" id="KOG4847">
    <property type="taxonomic scope" value="Eukaryota"/>
</dbReference>
<dbReference type="InterPro" id="IPR039045">
    <property type="entry name" value="SCHIP_1"/>
</dbReference>
<dbReference type="GO" id="GO:0035332">
    <property type="term" value="P:positive regulation of hippo signaling"/>
    <property type="evidence" value="ECO:0007669"/>
    <property type="project" value="TreeGrafter"/>
</dbReference>
<reference evidence="5" key="2">
    <citation type="submission" date="2015-02" db="UniProtKB">
        <authorList>
            <consortium name="EnsemblMetazoa"/>
        </authorList>
    </citation>
    <scope>IDENTIFICATION</scope>
</reference>
<evidence type="ECO:0000256" key="1">
    <source>
        <dbReference type="ARBA" id="ARBA00023054"/>
    </source>
</evidence>
<organism evidence="5 6">
    <name type="scientific">Strigamia maritima</name>
    <name type="common">European centipede</name>
    <name type="synonym">Geophilus maritimus</name>
    <dbReference type="NCBI Taxonomy" id="126957"/>
    <lineage>
        <taxon>Eukaryota</taxon>
        <taxon>Metazoa</taxon>
        <taxon>Ecdysozoa</taxon>
        <taxon>Arthropoda</taxon>
        <taxon>Myriapoda</taxon>
        <taxon>Chilopoda</taxon>
        <taxon>Pleurostigmophora</taxon>
        <taxon>Geophilomorpha</taxon>
        <taxon>Linotaeniidae</taxon>
        <taxon>Strigamia</taxon>
    </lineage>
</organism>
<feature type="compositionally biased region" description="Polar residues" evidence="3">
    <location>
        <begin position="124"/>
        <end position="135"/>
    </location>
</feature>
<sequence length="812" mass="93103">METSRLYKMNLKNNRYHSNGHKNSSEEANAQLHLNASKRSTSRHLTDTNIRKTNNILLNYNQKWALENYECYTTQAFTIQKAWRNYKERISLDNDKTDCHERVEAKDVNFQSITPPEDVDVSESESANQAMSLSSPDEDCARNLQGSDSIAALRKTMGECDEECDEEGVIDDSSSSTCSDTSGVKSKELDPLRIYEENDNLVMYSGDSCSRKNNEQLVKQARKQNYLTLAQEFATFKKSHPEALPFNMHKQLFAIITQKTDETSESEEPAKHASDKEKDENEKNILLSIDVSKSKVEPGEEKLSVTKRNMQDKVIHQKMQSVKTVASDATDDGGVKEPSIHRHHSSSNRNRGSASNSRALTRGVHSSTHVTNSKRQGKKDSVNTHHRRPDMKLSSPELLGGFDVYNIETAMPTIDWKAMEEHLVKAAKEEELLRRQRRNDREEIRRRLAMGSDTDEYYGGERITRKPSLQTRLQSGMNLQICFLNETANDHENSQGESDADTAAQKKERHLAMQEKLKLTSTNNAKNLELKAHFTEDMDFGARQAKLQAEARIALAQAKEMAHMQMEVEKQRKKKSPIAEMVGIAFPASERRTSRQLLIEMNVAQLQVIVNDLHTQIENLNEELVRLLLQRDDLHMEQDSMLVDIEDLTRYLPLFVTWKIGKDKRLRGCIGTFNAMNLHHGLREYAVTSAFKDSRFSPVSRDEISKLHVSVSILRHFEDSGDYLDWEIGIHGIRIEFVNEKGSKRTATYLPEVAPEQGWDRIQTIDSLLRKGGYKGTITNDIRRSIKLTRYQSEKITVSYQEYMNHWRNRRC</sequence>
<dbReference type="FunFam" id="3.30.700.20:FF:000001">
    <property type="entry name" value="AMME syndrome candidate gene 1"/>
    <property type="match status" value="1"/>
</dbReference>
<dbReference type="InterPro" id="IPR002733">
    <property type="entry name" value="AMMECR1_domain"/>
</dbReference>
<evidence type="ECO:0000256" key="2">
    <source>
        <dbReference type="SAM" id="Coils"/>
    </source>
</evidence>
<dbReference type="PROSITE" id="PS51112">
    <property type="entry name" value="AMMECR1"/>
    <property type="match status" value="1"/>
</dbReference>